<proteinExistence type="predicted"/>
<dbReference type="AlphaFoldDB" id="A0A9Q1QJQ7"/>
<protein>
    <submittedName>
        <fullName evidence="1">Uncharacterized protein</fullName>
    </submittedName>
</protein>
<comment type="caution">
    <text evidence="1">The sequence shown here is derived from an EMBL/GenBank/DDBJ whole genome shotgun (WGS) entry which is preliminary data.</text>
</comment>
<accession>A0A9Q1QJQ7</accession>
<evidence type="ECO:0000313" key="2">
    <source>
        <dbReference type="Proteomes" id="UP001153076"/>
    </source>
</evidence>
<reference evidence="1" key="1">
    <citation type="submission" date="2022-04" db="EMBL/GenBank/DDBJ databases">
        <title>Carnegiea gigantea Genome sequencing and assembly v2.</title>
        <authorList>
            <person name="Copetti D."/>
            <person name="Sanderson M.J."/>
            <person name="Burquez A."/>
            <person name="Wojciechowski M.F."/>
        </authorList>
    </citation>
    <scope>NUCLEOTIDE SEQUENCE</scope>
    <source>
        <strain evidence="1">SGP5-SGP5p</strain>
        <tissue evidence="1">Aerial part</tissue>
    </source>
</reference>
<dbReference type="Proteomes" id="UP001153076">
    <property type="component" value="Unassembled WGS sequence"/>
</dbReference>
<organism evidence="1 2">
    <name type="scientific">Carnegiea gigantea</name>
    <dbReference type="NCBI Taxonomy" id="171969"/>
    <lineage>
        <taxon>Eukaryota</taxon>
        <taxon>Viridiplantae</taxon>
        <taxon>Streptophyta</taxon>
        <taxon>Embryophyta</taxon>
        <taxon>Tracheophyta</taxon>
        <taxon>Spermatophyta</taxon>
        <taxon>Magnoliopsida</taxon>
        <taxon>eudicotyledons</taxon>
        <taxon>Gunneridae</taxon>
        <taxon>Pentapetalae</taxon>
        <taxon>Caryophyllales</taxon>
        <taxon>Cactineae</taxon>
        <taxon>Cactaceae</taxon>
        <taxon>Cactoideae</taxon>
        <taxon>Echinocereeae</taxon>
        <taxon>Carnegiea</taxon>
    </lineage>
</organism>
<sequence length="151" mass="17382">MCEERQSEEGAKEKLISMRCEKKGKKYRVNHARRPAFVHCPEAESFFIHLQRCLNLFPHPRDPRIGGLGSSTCRSLTDEDRDCGVIAVKEYQQKVNHNTKLKLRDLMKVNLGFGGGVRHYITFSAEDEMAGEIDIQRLQLETIYITISKNE</sequence>
<dbReference type="EMBL" id="JAKOGI010000080">
    <property type="protein sequence ID" value="KAJ8445183.1"/>
    <property type="molecule type" value="Genomic_DNA"/>
</dbReference>
<gene>
    <name evidence="1" type="ORF">Cgig2_029555</name>
</gene>
<evidence type="ECO:0000313" key="1">
    <source>
        <dbReference type="EMBL" id="KAJ8445183.1"/>
    </source>
</evidence>
<name>A0A9Q1QJQ7_9CARY</name>
<keyword evidence="2" id="KW-1185">Reference proteome</keyword>